<keyword evidence="1" id="KW-0472">Membrane</keyword>
<evidence type="ECO:0000313" key="3">
    <source>
        <dbReference type="EMBL" id="RNA35109.1"/>
    </source>
</evidence>
<feature type="transmembrane region" description="Helical" evidence="1">
    <location>
        <begin position="17"/>
        <end position="37"/>
    </location>
</feature>
<keyword evidence="1" id="KW-1133">Transmembrane helix</keyword>
<dbReference type="InterPro" id="IPR016024">
    <property type="entry name" value="ARM-type_fold"/>
</dbReference>
<sequence>MCLVIIKCYRFFSSRDILLNGVMAISSISSIFFSIFLSRLDLAIKNEPYLRNDLSKFILKRAFESSKIGNKLFWILKTEATDT</sequence>
<keyword evidence="3" id="KW-0808">Transferase</keyword>
<dbReference type="PROSITE" id="PS51545">
    <property type="entry name" value="PIK_HELICAL"/>
    <property type="match status" value="1"/>
</dbReference>
<evidence type="ECO:0000313" key="4">
    <source>
        <dbReference type="Proteomes" id="UP000276133"/>
    </source>
</evidence>
<accession>A0A3M7SHA8</accession>
<keyword evidence="4" id="KW-1185">Reference proteome</keyword>
<dbReference type="OrthoDB" id="67688at2759"/>
<evidence type="ECO:0000259" key="2">
    <source>
        <dbReference type="PROSITE" id="PS51545"/>
    </source>
</evidence>
<feature type="non-terminal residue" evidence="3">
    <location>
        <position position="83"/>
    </location>
</feature>
<dbReference type="AlphaFoldDB" id="A0A3M7SHA8"/>
<dbReference type="GO" id="GO:0016301">
    <property type="term" value="F:kinase activity"/>
    <property type="evidence" value="ECO:0007669"/>
    <property type="project" value="UniProtKB-KW"/>
</dbReference>
<dbReference type="InterPro" id="IPR042236">
    <property type="entry name" value="PI3K_accessory_sf"/>
</dbReference>
<dbReference type="Gene3D" id="1.25.40.70">
    <property type="entry name" value="Phosphatidylinositol 3-kinase, accessory domain (PIK)"/>
    <property type="match status" value="1"/>
</dbReference>
<gene>
    <name evidence="3" type="ORF">BpHYR1_030151</name>
</gene>
<organism evidence="3 4">
    <name type="scientific">Brachionus plicatilis</name>
    <name type="common">Marine rotifer</name>
    <name type="synonym">Brachionus muelleri</name>
    <dbReference type="NCBI Taxonomy" id="10195"/>
    <lineage>
        <taxon>Eukaryota</taxon>
        <taxon>Metazoa</taxon>
        <taxon>Spiralia</taxon>
        <taxon>Gnathifera</taxon>
        <taxon>Rotifera</taxon>
        <taxon>Eurotatoria</taxon>
        <taxon>Monogononta</taxon>
        <taxon>Pseudotrocha</taxon>
        <taxon>Ploima</taxon>
        <taxon>Brachionidae</taxon>
        <taxon>Brachionus</taxon>
    </lineage>
</organism>
<keyword evidence="1" id="KW-0812">Transmembrane</keyword>
<dbReference type="InterPro" id="IPR001263">
    <property type="entry name" value="PI3K_accessory_dom"/>
</dbReference>
<feature type="domain" description="PIK helical" evidence="2">
    <location>
        <begin position="1"/>
        <end position="83"/>
    </location>
</feature>
<keyword evidence="3" id="KW-0418">Kinase</keyword>
<dbReference type="EMBL" id="REGN01001372">
    <property type="protein sequence ID" value="RNA35109.1"/>
    <property type="molecule type" value="Genomic_DNA"/>
</dbReference>
<dbReference type="SUPFAM" id="SSF48371">
    <property type="entry name" value="ARM repeat"/>
    <property type="match status" value="1"/>
</dbReference>
<name>A0A3M7SHA8_BRAPC</name>
<comment type="caution">
    <text evidence="3">The sequence shown here is derived from an EMBL/GenBank/DDBJ whole genome shotgun (WGS) entry which is preliminary data.</text>
</comment>
<evidence type="ECO:0000256" key="1">
    <source>
        <dbReference type="SAM" id="Phobius"/>
    </source>
</evidence>
<dbReference type="Pfam" id="PF00613">
    <property type="entry name" value="PI3Ka"/>
    <property type="match status" value="1"/>
</dbReference>
<dbReference type="Proteomes" id="UP000276133">
    <property type="component" value="Unassembled WGS sequence"/>
</dbReference>
<proteinExistence type="predicted"/>
<protein>
    <submittedName>
        <fullName evidence="3">Phosphatidylinositol 4-5-bisphosphate 3-kinase catalytic subunit beta isoform</fullName>
    </submittedName>
</protein>
<reference evidence="3 4" key="1">
    <citation type="journal article" date="2018" name="Sci. Rep.">
        <title>Genomic signatures of local adaptation to the degree of environmental predictability in rotifers.</title>
        <authorList>
            <person name="Franch-Gras L."/>
            <person name="Hahn C."/>
            <person name="Garcia-Roger E.M."/>
            <person name="Carmona M.J."/>
            <person name="Serra M."/>
            <person name="Gomez A."/>
        </authorList>
    </citation>
    <scope>NUCLEOTIDE SEQUENCE [LARGE SCALE GENOMIC DNA]</scope>
    <source>
        <strain evidence="3">HYR1</strain>
    </source>
</reference>